<sequence>MSSSTAARLRAATEDLLLEQGQAATTLRDITERAGANVAAVGYHFGSKDALVSLVYGDALREVSEVQRRRLDELPEGAPLEDLVRIWLAPALDPATEGSRVARLWGLIQRGMVERSPGLLENLGSVRDLVDAHLVDRLAAALPHLGREELMLRHNAVLGAVGAFASGSLSPVAGPPCAESVAMLVAWVVGGLQAPAASDTQPEDRRARPR</sequence>
<reference evidence="6 7" key="1">
    <citation type="journal article" date="2019" name="Int. J. Syst. Evol. Microbiol.">
        <title>The Global Catalogue of Microorganisms (GCM) 10K type strain sequencing project: providing services to taxonomists for standard genome sequencing and annotation.</title>
        <authorList>
            <consortium name="The Broad Institute Genomics Platform"/>
            <consortium name="The Broad Institute Genome Sequencing Center for Infectious Disease"/>
            <person name="Wu L."/>
            <person name="Ma J."/>
        </authorList>
    </citation>
    <scope>NUCLEOTIDE SEQUENCE [LARGE SCALE GENOMIC DNA]</scope>
    <source>
        <strain evidence="6 7">JCM 15628</strain>
    </source>
</reference>
<feature type="domain" description="HTH tetR-type" evidence="5">
    <location>
        <begin position="3"/>
        <end position="63"/>
    </location>
</feature>
<dbReference type="RefSeq" id="WP_344059603.1">
    <property type="nucleotide sequence ID" value="NZ_BAAAPU010000004.1"/>
</dbReference>
<keyword evidence="2 4" id="KW-0238">DNA-binding</keyword>
<dbReference type="SUPFAM" id="SSF46689">
    <property type="entry name" value="Homeodomain-like"/>
    <property type="match status" value="1"/>
</dbReference>
<evidence type="ECO:0000313" key="6">
    <source>
        <dbReference type="EMBL" id="GAA1974015.1"/>
    </source>
</evidence>
<gene>
    <name evidence="6" type="ORF">GCM10009817_12740</name>
</gene>
<evidence type="ECO:0000256" key="2">
    <source>
        <dbReference type="ARBA" id="ARBA00023125"/>
    </source>
</evidence>
<organism evidence="6 7">
    <name type="scientific">Terrabacter lapilli</name>
    <dbReference type="NCBI Taxonomy" id="436231"/>
    <lineage>
        <taxon>Bacteria</taxon>
        <taxon>Bacillati</taxon>
        <taxon>Actinomycetota</taxon>
        <taxon>Actinomycetes</taxon>
        <taxon>Micrococcales</taxon>
        <taxon>Intrasporangiaceae</taxon>
        <taxon>Terrabacter</taxon>
    </lineage>
</organism>
<dbReference type="SUPFAM" id="SSF48498">
    <property type="entry name" value="Tetracyclin repressor-like, C-terminal domain"/>
    <property type="match status" value="1"/>
</dbReference>
<keyword evidence="3" id="KW-0804">Transcription</keyword>
<protein>
    <recommendedName>
        <fullName evidence="5">HTH tetR-type domain-containing protein</fullName>
    </recommendedName>
</protein>
<evidence type="ECO:0000259" key="5">
    <source>
        <dbReference type="PROSITE" id="PS50977"/>
    </source>
</evidence>
<evidence type="ECO:0000256" key="3">
    <source>
        <dbReference type="ARBA" id="ARBA00023163"/>
    </source>
</evidence>
<dbReference type="PANTHER" id="PTHR30055">
    <property type="entry name" value="HTH-TYPE TRANSCRIPTIONAL REGULATOR RUTR"/>
    <property type="match status" value="1"/>
</dbReference>
<dbReference type="InterPro" id="IPR001647">
    <property type="entry name" value="HTH_TetR"/>
</dbReference>
<name>A0ABN2RS64_9MICO</name>
<accession>A0ABN2RS64</accession>
<keyword evidence="7" id="KW-1185">Reference proteome</keyword>
<dbReference type="PANTHER" id="PTHR30055:SF234">
    <property type="entry name" value="HTH-TYPE TRANSCRIPTIONAL REGULATOR BETI"/>
    <property type="match status" value="1"/>
</dbReference>
<evidence type="ECO:0000256" key="4">
    <source>
        <dbReference type="PROSITE-ProRule" id="PRU00335"/>
    </source>
</evidence>
<dbReference type="Gene3D" id="1.10.357.10">
    <property type="entry name" value="Tetracycline Repressor, domain 2"/>
    <property type="match status" value="1"/>
</dbReference>
<dbReference type="Pfam" id="PF00440">
    <property type="entry name" value="TetR_N"/>
    <property type="match status" value="1"/>
</dbReference>
<evidence type="ECO:0000256" key="1">
    <source>
        <dbReference type="ARBA" id="ARBA00023015"/>
    </source>
</evidence>
<dbReference type="EMBL" id="BAAAPU010000004">
    <property type="protein sequence ID" value="GAA1974015.1"/>
    <property type="molecule type" value="Genomic_DNA"/>
</dbReference>
<feature type="DNA-binding region" description="H-T-H motif" evidence="4">
    <location>
        <begin position="26"/>
        <end position="45"/>
    </location>
</feature>
<proteinExistence type="predicted"/>
<dbReference type="PROSITE" id="PS50977">
    <property type="entry name" value="HTH_TETR_2"/>
    <property type="match status" value="1"/>
</dbReference>
<dbReference type="InterPro" id="IPR036271">
    <property type="entry name" value="Tet_transcr_reg_TetR-rel_C_sf"/>
</dbReference>
<dbReference type="InterPro" id="IPR009057">
    <property type="entry name" value="Homeodomain-like_sf"/>
</dbReference>
<dbReference type="Pfam" id="PF17939">
    <property type="entry name" value="TetR_C_30"/>
    <property type="match status" value="1"/>
</dbReference>
<comment type="caution">
    <text evidence="6">The sequence shown here is derived from an EMBL/GenBank/DDBJ whole genome shotgun (WGS) entry which is preliminary data.</text>
</comment>
<dbReference type="Proteomes" id="UP001500013">
    <property type="component" value="Unassembled WGS sequence"/>
</dbReference>
<dbReference type="InterPro" id="IPR041586">
    <property type="entry name" value="PsrA_TetR_C"/>
</dbReference>
<evidence type="ECO:0000313" key="7">
    <source>
        <dbReference type="Proteomes" id="UP001500013"/>
    </source>
</evidence>
<dbReference type="InterPro" id="IPR050109">
    <property type="entry name" value="HTH-type_TetR-like_transc_reg"/>
</dbReference>
<keyword evidence="1" id="KW-0805">Transcription regulation</keyword>